<reference evidence="1" key="1">
    <citation type="submission" date="2022-11" db="EMBL/GenBank/DDBJ databases">
        <title>Centuries of genome instability and evolution in soft-shell clam transmissible cancer (bioRxiv).</title>
        <authorList>
            <person name="Hart S.F.M."/>
            <person name="Yonemitsu M.A."/>
            <person name="Giersch R.M."/>
            <person name="Beal B.F."/>
            <person name="Arriagada G."/>
            <person name="Davis B.W."/>
            <person name="Ostrander E.A."/>
            <person name="Goff S.P."/>
            <person name="Metzger M.J."/>
        </authorList>
    </citation>
    <scope>NUCLEOTIDE SEQUENCE</scope>
    <source>
        <strain evidence="1">MELC-2E11</strain>
        <tissue evidence="1">Siphon/mantle</tissue>
    </source>
</reference>
<accession>A0ABY7FTS5</accession>
<sequence>MFIVNANKQLRKSKCVDCLSGGTSYSVTVQCSGVAGYSSNPVSQSITVSVYSDSEQSFTFSGGDSINVFQNSSGEGTVIATLNVDYIQNVNDEDRLTYRLDSGPGPAWITGRTLFAMETC</sequence>
<evidence type="ECO:0000313" key="1">
    <source>
        <dbReference type="EMBL" id="WAR25610.1"/>
    </source>
</evidence>
<evidence type="ECO:0008006" key="3">
    <source>
        <dbReference type="Google" id="ProtNLM"/>
    </source>
</evidence>
<gene>
    <name evidence="1" type="ORF">MAR_011314</name>
</gene>
<protein>
    <recommendedName>
        <fullName evidence="3">Fibronectin type-III domain-containing protein</fullName>
    </recommendedName>
</protein>
<keyword evidence="2" id="KW-1185">Reference proteome</keyword>
<feature type="non-terminal residue" evidence="1">
    <location>
        <position position="120"/>
    </location>
</feature>
<proteinExistence type="predicted"/>
<evidence type="ECO:0000313" key="2">
    <source>
        <dbReference type="Proteomes" id="UP001164746"/>
    </source>
</evidence>
<dbReference type="Proteomes" id="UP001164746">
    <property type="component" value="Chromosome 14"/>
</dbReference>
<name>A0ABY7FTS5_MYAAR</name>
<dbReference type="EMBL" id="CP111025">
    <property type="protein sequence ID" value="WAR25610.1"/>
    <property type="molecule type" value="Genomic_DNA"/>
</dbReference>
<organism evidence="1 2">
    <name type="scientific">Mya arenaria</name>
    <name type="common">Soft-shell clam</name>
    <dbReference type="NCBI Taxonomy" id="6604"/>
    <lineage>
        <taxon>Eukaryota</taxon>
        <taxon>Metazoa</taxon>
        <taxon>Spiralia</taxon>
        <taxon>Lophotrochozoa</taxon>
        <taxon>Mollusca</taxon>
        <taxon>Bivalvia</taxon>
        <taxon>Autobranchia</taxon>
        <taxon>Heteroconchia</taxon>
        <taxon>Euheterodonta</taxon>
        <taxon>Imparidentia</taxon>
        <taxon>Neoheterodontei</taxon>
        <taxon>Myida</taxon>
        <taxon>Myoidea</taxon>
        <taxon>Myidae</taxon>
        <taxon>Mya</taxon>
    </lineage>
</organism>